<gene>
    <name evidence="2" type="ORF">BaRGS_00024102</name>
</gene>
<evidence type="ECO:0000313" key="2">
    <source>
        <dbReference type="EMBL" id="KAK7484694.1"/>
    </source>
</evidence>
<evidence type="ECO:0000313" key="3">
    <source>
        <dbReference type="Proteomes" id="UP001519460"/>
    </source>
</evidence>
<protein>
    <submittedName>
        <fullName evidence="2">Uncharacterized protein</fullName>
    </submittedName>
</protein>
<sequence length="74" mass="8470">MCCTRYPNRLQTERAPVKFTEPAQPRMWSARWRDWTQAAGCCFLTPSAIPGGRRREPNRGEEGSSSAKTFFSFP</sequence>
<dbReference type="EMBL" id="JACVVK020000206">
    <property type="protein sequence ID" value="KAK7484694.1"/>
    <property type="molecule type" value="Genomic_DNA"/>
</dbReference>
<name>A0ABD0KC67_9CAEN</name>
<dbReference type="Proteomes" id="UP001519460">
    <property type="component" value="Unassembled WGS sequence"/>
</dbReference>
<feature type="compositionally biased region" description="Basic and acidic residues" evidence="1">
    <location>
        <begin position="53"/>
        <end position="62"/>
    </location>
</feature>
<evidence type="ECO:0000256" key="1">
    <source>
        <dbReference type="SAM" id="MobiDB-lite"/>
    </source>
</evidence>
<comment type="caution">
    <text evidence="2">The sequence shown here is derived from an EMBL/GenBank/DDBJ whole genome shotgun (WGS) entry which is preliminary data.</text>
</comment>
<keyword evidence="3" id="KW-1185">Reference proteome</keyword>
<accession>A0ABD0KC67</accession>
<reference evidence="2 3" key="1">
    <citation type="journal article" date="2023" name="Sci. Data">
        <title>Genome assembly of the Korean intertidal mud-creeper Batillaria attramentaria.</title>
        <authorList>
            <person name="Patra A.K."/>
            <person name="Ho P.T."/>
            <person name="Jun S."/>
            <person name="Lee S.J."/>
            <person name="Kim Y."/>
            <person name="Won Y.J."/>
        </authorList>
    </citation>
    <scope>NUCLEOTIDE SEQUENCE [LARGE SCALE GENOMIC DNA]</scope>
    <source>
        <strain evidence="2">Wonlab-2016</strain>
    </source>
</reference>
<organism evidence="2 3">
    <name type="scientific">Batillaria attramentaria</name>
    <dbReference type="NCBI Taxonomy" id="370345"/>
    <lineage>
        <taxon>Eukaryota</taxon>
        <taxon>Metazoa</taxon>
        <taxon>Spiralia</taxon>
        <taxon>Lophotrochozoa</taxon>
        <taxon>Mollusca</taxon>
        <taxon>Gastropoda</taxon>
        <taxon>Caenogastropoda</taxon>
        <taxon>Sorbeoconcha</taxon>
        <taxon>Cerithioidea</taxon>
        <taxon>Batillariidae</taxon>
        <taxon>Batillaria</taxon>
    </lineage>
</organism>
<proteinExistence type="predicted"/>
<feature type="non-terminal residue" evidence="2">
    <location>
        <position position="74"/>
    </location>
</feature>
<feature type="region of interest" description="Disordered" evidence="1">
    <location>
        <begin position="48"/>
        <end position="74"/>
    </location>
</feature>
<dbReference type="AlphaFoldDB" id="A0ABD0KC67"/>